<feature type="domain" description="Histidine kinase/HSP90-like ATPase" evidence="1">
    <location>
        <begin position="14"/>
        <end position="133"/>
    </location>
</feature>
<name>A0A193GJ57_9BORD</name>
<evidence type="ECO:0000313" key="2">
    <source>
        <dbReference type="EMBL" id="ANN79875.1"/>
    </source>
</evidence>
<reference evidence="2 3" key="1">
    <citation type="submission" date="2016-06" db="EMBL/GenBank/DDBJ databases">
        <title>Complete genome sequences of Bordetella bronchialis and Bordetella flabilis.</title>
        <authorList>
            <person name="LiPuma J.J."/>
            <person name="Spilker T."/>
        </authorList>
    </citation>
    <scope>NUCLEOTIDE SEQUENCE [LARGE SCALE GENOMIC DNA]</scope>
    <source>
        <strain evidence="2 3">AU10664</strain>
    </source>
</reference>
<dbReference type="Proteomes" id="UP000091926">
    <property type="component" value="Chromosome"/>
</dbReference>
<dbReference type="Pfam" id="PF13581">
    <property type="entry name" value="HATPase_c_2"/>
    <property type="match status" value="1"/>
</dbReference>
<dbReference type="Gene3D" id="3.30.565.10">
    <property type="entry name" value="Histidine kinase-like ATPase, C-terminal domain"/>
    <property type="match status" value="1"/>
</dbReference>
<evidence type="ECO:0000313" key="3">
    <source>
        <dbReference type="Proteomes" id="UP000091926"/>
    </source>
</evidence>
<sequence>MTVEIRQAAFELRTQEQLSLARRTVQDWATALGFGTLERTKLVTAASEIGRNTLVHGKGGRMTISEVADDNGRPGLRLLFEDEGPGIGDLGQALTDGFSTAKSLGLGLGGAKRLVSEFDVQSEVGRGTKVCMTQWKRR</sequence>
<dbReference type="InterPro" id="IPR003594">
    <property type="entry name" value="HATPase_dom"/>
</dbReference>
<dbReference type="CDD" id="cd16934">
    <property type="entry name" value="HATPase_RsbT-like"/>
    <property type="match status" value="1"/>
</dbReference>
<gene>
    <name evidence="2" type="ORF">BAU07_24630</name>
</gene>
<proteinExistence type="predicted"/>
<keyword evidence="3" id="KW-1185">Reference proteome</keyword>
<accession>A0A193GJ57</accession>
<dbReference type="EMBL" id="CP016172">
    <property type="protein sequence ID" value="ANN79875.1"/>
    <property type="molecule type" value="Genomic_DNA"/>
</dbReference>
<dbReference type="InterPro" id="IPR036890">
    <property type="entry name" value="HATPase_C_sf"/>
</dbReference>
<dbReference type="KEGG" id="bfz:BAU07_24630"/>
<dbReference type="RefSeq" id="WP_066663725.1">
    <property type="nucleotide sequence ID" value="NZ_CBCSCL010000003.1"/>
</dbReference>
<evidence type="ECO:0000259" key="1">
    <source>
        <dbReference type="Pfam" id="PF13581"/>
    </source>
</evidence>
<organism evidence="2 3">
    <name type="scientific">Bordetella flabilis</name>
    <dbReference type="NCBI Taxonomy" id="463014"/>
    <lineage>
        <taxon>Bacteria</taxon>
        <taxon>Pseudomonadati</taxon>
        <taxon>Pseudomonadota</taxon>
        <taxon>Betaproteobacteria</taxon>
        <taxon>Burkholderiales</taxon>
        <taxon>Alcaligenaceae</taxon>
        <taxon>Bordetella</taxon>
    </lineage>
</organism>
<dbReference type="AlphaFoldDB" id="A0A193GJ57"/>
<dbReference type="STRING" id="463014.BAU07_24630"/>
<protein>
    <submittedName>
        <fullName evidence="2">Anti-sigma regulatory factor</fullName>
    </submittedName>
</protein>
<dbReference type="SUPFAM" id="SSF55874">
    <property type="entry name" value="ATPase domain of HSP90 chaperone/DNA topoisomerase II/histidine kinase"/>
    <property type="match status" value="1"/>
</dbReference>